<dbReference type="GeneID" id="33558166"/>
<dbReference type="OrthoDB" id="4951845at2759"/>
<evidence type="ECO:0000313" key="2">
    <source>
        <dbReference type="EMBL" id="ORX35575.1"/>
    </source>
</evidence>
<evidence type="ECO:0000259" key="1">
    <source>
        <dbReference type="PROSITE" id="PS50404"/>
    </source>
</evidence>
<dbReference type="RefSeq" id="XP_021869739.1">
    <property type="nucleotide sequence ID" value="XM_022016357.1"/>
</dbReference>
<proteinExistence type="predicted"/>
<accession>A0A1Y1UES9</accession>
<protein>
    <recommendedName>
        <fullName evidence="1">GST N-terminal domain-containing protein</fullName>
    </recommendedName>
</protein>
<dbReference type="STRING" id="4999.A0A1Y1UES9"/>
<dbReference type="Proteomes" id="UP000193218">
    <property type="component" value="Unassembled WGS sequence"/>
</dbReference>
<dbReference type="EMBL" id="NBSH01000010">
    <property type="protein sequence ID" value="ORX35575.1"/>
    <property type="molecule type" value="Genomic_DNA"/>
</dbReference>
<dbReference type="AlphaFoldDB" id="A0A1Y1UES9"/>
<sequence length="135" mass="14703">MSLTLYELTTRPGETVSFSPAVWITKLDLALLGIEHERKPITFSQIRSELVKSTGNDKVTVPTIHDDGSYVTDSWAIAERIDRDHKLFGSPAGKRYAKFVDLSKGAIARSLVPLVMPKVSARSCGSSKLTRGGGV</sequence>
<dbReference type="SUPFAM" id="SSF52833">
    <property type="entry name" value="Thioredoxin-like"/>
    <property type="match status" value="1"/>
</dbReference>
<dbReference type="InterPro" id="IPR036249">
    <property type="entry name" value="Thioredoxin-like_sf"/>
</dbReference>
<gene>
    <name evidence="2" type="ORF">BD324DRAFT_630719</name>
</gene>
<dbReference type="Gene3D" id="3.40.30.10">
    <property type="entry name" value="Glutaredoxin"/>
    <property type="match status" value="1"/>
</dbReference>
<dbReference type="InterPro" id="IPR004045">
    <property type="entry name" value="Glutathione_S-Trfase_N"/>
</dbReference>
<feature type="domain" description="GST N-terminal" evidence="1">
    <location>
        <begin position="9"/>
        <end position="89"/>
    </location>
</feature>
<dbReference type="PROSITE" id="PS50404">
    <property type="entry name" value="GST_NTER"/>
    <property type="match status" value="1"/>
</dbReference>
<organism evidence="2 3">
    <name type="scientific">Kockovaella imperatae</name>
    <dbReference type="NCBI Taxonomy" id="4999"/>
    <lineage>
        <taxon>Eukaryota</taxon>
        <taxon>Fungi</taxon>
        <taxon>Dikarya</taxon>
        <taxon>Basidiomycota</taxon>
        <taxon>Agaricomycotina</taxon>
        <taxon>Tremellomycetes</taxon>
        <taxon>Tremellales</taxon>
        <taxon>Cuniculitremaceae</taxon>
        <taxon>Kockovaella</taxon>
    </lineage>
</organism>
<reference evidence="2 3" key="1">
    <citation type="submission" date="2017-03" db="EMBL/GenBank/DDBJ databases">
        <title>Widespread Adenine N6-methylation of Active Genes in Fungi.</title>
        <authorList>
            <consortium name="DOE Joint Genome Institute"/>
            <person name="Mondo S.J."/>
            <person name="Dannebaum R.O."/>
            <person name="Kuo R.C."/>
            <person name="Louie K.B."/>
            <person name="Bewick A.J."/>
            <person name="Labutti K."/>
            <person name="Haridas S."/>
            <person name="Kuo A."/>
            <person name="Salamov A."/>
            <person name="Ahrendt S.R."/>
            <person name="Lau R."/>
            <person name="Bowen B.P."/>
            <person name="Lipzen A."/>
            <person name="Sullivan W."/>
            <person name="Andreopoulos W.B."/>
            <person name="Clum A."/>
            <person name="Lindquist E."/>
            <person name="Daum C."/>
            <person name="Northen T.R."/>
            <person name="Ramamoorthy G."/>
            <person name="Schmitz R.J."/>
            <person name="Gryganskyi A."/>
            <person name="Culley D."/>
            <person name="Magnuson J."/>
            <person name="James T.Y."/>
            <person name="O'Malley M.A."/>
            <person name="Stajich J.E."/>
            <person name="Spatafora J.W."/>
            <person name="Visel A."/>
            <person name="Grigoriev I.V."/>
        </authorList>
    </citation>
    <scope>NUCLEOTIDE SEQUENCE [LARGE SCALE GENOMIC DNA]</scope>
    <source>
        <strain evidence="2 3">NRRL Y-17943</strain>
    </source>
</reference>
<name>A0A1Y1UES9_9TREE</name>
<evidence type="ECO:0000313" key="3">
    <source>
        <dbReference type="Proteomes" id="UP000193218"/>
    </source>
</evidence>
<comment type="caution">
    <text evidence="2">The sequence shown here is derived from an EMBL/GenBank/DDBJ whole genome shotgun (WGS) entry which is preliminary data.</text>
</comment>
<keyword evidence="3" id="KW-1185">Reference proteome</keyword>
<dbReference type="InParanoid" id="A0A1Y1UES9"/>
<dbReference type="Pfam" id="PF13409">
    <property type="entry name" value="GST_N_2"/>
    <property type="match status" value="1"/>
</dbReference>